<dbReference type="Proteomes" id="UP001156921">
    <property type="component" value="Unassembled WGS sequence"/>
</dbReference>
<keyword evidence="4 6" id="KW-0274">FAD</keyword>
<evidence type="ECO:0000256" key="6">
    <source>
        <dbReference type="RuleBase" id="RU004182"/>
    </source>
</evidence>
<proteinExistence type="inferred from homology"/>
<dbReference type="InterPro" id="IPR005101">
    <property type="entry name" value="Cryptochr/Photolyase_FAD-bd"/>
</dbReference>
<dbReference type="InterPro" id="IPR036134">
    <property type="entry name" value="Crypto/Photolyase_FAD-like_sf"/>
</dbReference>
<gene>
    <name evidence="8" type="ORF">GCM10007859_06510</name>
</gene>
<evidence type="ECO:0000313" key="8">
    <source>
        <dbReference type="EMBL" id="GLS00644.1"/>
    </source>
</evidence>
<dbReference type="Pfam" id="PF00875">
    <property type="entry name" value="DNA_photolyase"/>
    <property type="match status" value="1"/>
</dbReference>
<dbReference type="SUPFAM" id="SSF52425">
    <property type="entry name" value="Cryptochrome/photolyase, N-terminal domain"/>
    <property type="match status" value="1"/>
</dbReference>
<dbReference type="PROSITE" id="PS00691">
    <property type="entry name" value="DNA_PHOTOLYASES_1_2"/>
    <property type="match status" value="1"/>
</dbReference>
<dbReference type="PROSITE" id="PS51645">
    <property type="entry name" value="PHR_CRY_ALPHA_BETA"/>
    <property type="match status" value="1"/>
</dbReference>
<dbReference type="Gene3D" id="3.40.50.620">
    <property type="entry name" value="HUPs"/>
    <property type="match status" value="1"/>
</dbReference>
<dbReference type="Pfam" id="PF03441">
    <property type="entry name" value="FAD_binding_7"/>
    <property type="match status" value="1"/>
</dbReference>
<keyword evidence="9" id="KW-1185">Reference proteome</keyword>
<dbReference type="InterPro" id="IPR006050">
    <property type="entry name" value="DNA_photolyase_N"/>
</dbReference>
<evidence type="ECO:0000256" key="2">
    <source>
        <dbReference type="ARBA" id="ARBA00001974"/>
    </source>
</evidence>
<comment type="similarity">
    <text evidence="6">Belongs to the DNA photolyase family.</text>
</comment>
<dbReference type="Gene3D" id="1.10.579.10">
    <property type="entry name" value="DNA Cyclobutane Dipyrimidine Photolyase, subunit A, domain 3"/>
    <property type="match status" value="1"/>
</dbReference>
<dbReference type="EMBL" id="BSOY01000008">
    <property type="protein sequence ID" value="GLS00644.1"/>
    <property type="molecule type" value="Genomic_DNA"/>
</dbReference>
<dbReference type="InterPro" id="IPR036155">
    <property type="entry name" value="Crypto/Photolyase_N_sf"/>
</dbReference>
<evidence type="ECO:0000313" key="9">
    <source>
        <dbReference type="Proteomes" id="UP001156921"/>
    </source>
</evidence>
<reference evidence="9" key="1">
    <citation type="journal article" date="2019" name="Int. J. Syst. Evol. Microbiol.">
        <title>The Global Catalogue of Microorganisms (GCM) 10K type strain sequencing project: providing services to taxonomists for standard genome sequencing and annotation.</title>
        <authorList>
            <consortium name="The Broad Institute Genomics Platform"/>
            <consortium name="The Broad Institute Genome Sequencing Center for Infectious Disease"/>
            <person name="Wu L."/>
            <person name="Ma J."/>
        </authorList>
    </citation>
    <scope>NUCLEOTIDE SEQUENCE [LARGE SCALE GENOMIC DNA]</scope>
    <source>
        <strain evidence="9">NBRC 110107</strain>
    </source>
</reference>
<dbReference type="PRINTS" id="PR00147">
    <property type="entry name" value="DNAPHOTLYASE"/>
</dbReference>
<dbReference type="SUPFAM" id="SSF48173">
    <property type="entry name" value="Cryptochrome/photolyase FAD-binding domain"/>
    <property type="match status" value="1"/>
</dbReference>
<comment type="cofactor">
    <cofactor evidence="1">
        <name>(6R)-5,10-methylene-5,6,7,8-tetrahydrofolate</name>
        <dbReference type="ChEBI" id="CHEBI:15636"/>
    </cofactor>
</comment>
<organism evidence="8 9">
    <name type="scientific">Brevundimonas denitrificans</name>
    <dbReference type="NCBI Taxonomy" id="1443434"/>
    <lineage>
        <taxon>Bacteria</taxon>
        <taxon>Pseudomonadati</taxon>
        <taxon>Pseudomonadota</taxon>
        <taxon>Alphaproteobacteria</taxon>
        <taxon>Caulobacterales</taxon>
        <taxon>Caulobacteraceae</taxon>
        <taxon>Brevundimonas</taxon>
    </lineage>
</organism>
<evidence type="ECO:0000256" key="3">
    <source>
        <dbReference type="ARBA" id="ARBA00022630"/>
    </source>
</evidence>
<feature type="domain" description="Photolyase/cryptochrome alpha/beta" evidence="7">
    <location>
        <begin position="8"/>
        <end position="136"/>
    </location>
</feature>
<keyword evidence="5 6" id="KW-0157">Chromophore</keyword>
<keyword evidence="3 6" id="KW-0285">Flavoprotein</keyword>
<dbReference type="InterPro" id="IPR018394">
    <property type="entry name" value="DNA_photolyase_1_CS_C"/>
</dbReference>
<dbReference type="PANTHER" id="PTHR11455">
    <property type="entry name" value="CRYPTOCHROME"/>
    <property type="match status" value="1"/>
</dbReference>
<dbReference type="InterPro" id="IPR014729">
    <property type="entry name" value="Rossmann-like_a/b/a_fold"/>
</dbReference>
<evidence type="ECO:0000256" key="1">
    <source>
        <dbReference type="ARBA" id="ARBA00001932"/>
    </source>
</evidence>
<evidence type="ECO:0000259" key="7">
    <source>
        <dbReference type="PROSITE" id="PS51645"/>
    </source>
</evidence>
<sequence length="487" mass="53747">MTTEAGDRPVILWFRQDLRLADNPAVVHAVETGRPILPLYILDQGPATLQTGAASLWWLDKSLRALDASLRARSSLLILRRGDSEAELRRLIDETGADAVFLNRRFEPDAFARDADIAHGLQADGVACKGWNGTLLARPGSVLNGSGQPYKVFTPFHRALLAATVAPPPAPAPADIRTLPEPASDDIDAWGLHPTRPDWSHGFNWTPGEAGAEVALATFLSRGLKSYGKGRDIPAEPATSRLSPHLHFGEISPWRAVEAARSAAADGRAPAAEADKFVAEIGWREFSAHLLHAFPQMTDKAFRPEYDAMPWRDDPAALEAWKRGQTGYPVVDAGMRELWATGVMHNRVRMIVASFLIKHLLIDWREGERWFRDTLVDADLASNVQNWQWVAGSGADASPYFRIFNPVTQGQKFDADGRYVRRWVPELRGVPDRWLHAPWTAPPEVLRDARVRLGGDYPRPIVDHDAARKRALAALGTIVAARAAEGD</sequence>
<name>A0ABQ6BG51_9CAUL</name>
<dbReference type="PROSITE" id="PS00394">
    <property type="entry name" value="DNA_PHOTOLYASES_1_1"/>
    <property type="match status" value="1"/>
</dbReference>
<evidence type="ECO:0000256" key="5">
    <source>
        <dbReference type="ARBA" id="ARBA00022991"/>
    </source>
</evidence>
<protein>
    <submittedName>
        <fullName evidence="8">Deoxyribodipyrimidine photo-lyase</fullName>
    </submittedName>
</protein>
<accession>A0ABQ6BG51</accession>
<comment type="cofactor">
    <cofactor evidence="2">
        <name>FAD</name>
        <dbReference type="ChEBI" id="CHEBI:57692"/>
    </cofactor>
</comment>
<comment type="caution">
    <text evidence="8">The sequence shown here is derived from an EMBL/GenBank/DDBJ whole genome shotgun (WGS) entry which is preliminary data.</text>
</comment>
<evidence type="ECO:0000256" key="4">
    <source>
        <dbReference type="ARBA" id="ARBA00022827"/>
    </source>
</evidence>
<dbReference type="PANTHER" id="PTHR11455:SF9">
    <property type="entry name" value="CRYPTOCHROME CIRCADIAN CLOCK 5 ISOFORM X1"/>
    <property type="match status" value="1"/>
</dbReference>
<dbReference type="Gene3D" id="1.25.40.80">
    <property type="match status" value="1"/>
</dbReference>
<dbReference type="RefSeq" id="WP_284221077.1">
    <property type="nucleotide sequence ID" value="NZ_BSOY01000008.1"/>
</dbReference>
<dbReference type="InterPro" id="IPR002081">
    <property type="entry name" value="Cryptochrome/DNA_photolyase_1"/>
</dbReference>